<dbReference type="SUPFAM" id="SSF46911">
    <property type="entry name" value="Ribosomal protein S18"/>
    <property type="match status" value="1"/>
</dbReference>
<gene>
    <name evidence="3" type="ORF">XYLVIOL_LOCUS9597</name>
</gene>
<comment type="caution">
    <text evidence="3">The sequence shown here is derived from an EMBL/GenBank/DDBJ whole genome shotgun (WGS) entry which is preliminary data.</text>
</comment>
<keyword evidence="2" id="KW-0687">Ribonucleoprotein</keyword>
<dbReference type="PANTHER" id="PTHR13479">
    <property type="entry name" value="30S RIBOSOMAL PROTEIN S18"/>
    <property type="match status" value="1"/>
</dbReference>
<keyword evidence="4" id="KW-1185">Reference proteome</keyword>
<evidence type="ECO:0008006" key="5">
    <source>
        <dbReference type="Google" id="ProtNLM"/>
    </source>
</evidence>
<sequence>MAALFRTVQTVKQNVLSVGQNRNISFSAVTRLKEIIEKKEGNTLYIEGIIKPDTRNEERFLKPKNGACSICSSGLDIKHTDVLILNQFVTSTGNILPRRITGLCKIQQKRISSLILMAQAAGLMQKKYLKDGVLHTLRPIKWKKFNTYYDEKTIKTRYIN</sequence>
<dbReference type="InterPro" id="IPR036870">
    <property type="entry name" value="Ribosomal_bS18_sf"/>
</dbReference>
<name>A0ABP1P959_XYLVO</name>
<organism evidence="3 4">
    <name type="scientific">Xylocopa violacea</name>
    <name type="common">Violet carpenter bee</name>
    <name type="synonym">Apis violacea</name>
    <dbReference type="NCBI Taxonomy" id="135666"/>
    <lineage>
        <taxon>Eukaryota</taxon>
        <taxon>Metazoa</taxon>
        <taxon>Ecdysozoa</taxon>
        <taxon>Arthropoda</taxon>
        <taxon>Hexapoda</taxon>
        <taxon>Insecta</taxon>
        <taxon>Pterygota</taxon>
        <taxon>Neoptera</taxon>
        <taxon>Endopterygota</taxon>
        <taxon>Hymenoptera</taxon>
        <taxon>Apocrita</taxon>
        <taxon>Aculeata</taxon>
        <taxon>Apoidea</taxon>
        <taxon>Anthophila</taxon>
        <taxon>Apidae</taxon>
        <taxon>Xylocopa</taxon>
        <taxon>Xylocopa</taxon>
    </lineage>
</organism>
<dbReference type="Gene3D" id="4.10.640.10">
    <property type="entry name" value="Ribosomal protein S18"/>
    <property type="match status" value="1"/>
</dbReference>
<dbReference type="InterPro" id="IPR001648">
    <property type="entry name" value="Ribosomal_bS18"/>
</dbReference>
<dbReference type="Proteomes" id="UP001642520">
    <property type="component" value="Unassembled WGS sequence"/>
</dbReference>
<evidence type="ECO:0000313" key="3">
    <source>
        <dbReference type="EMBL" id="CAL7949798.1"/>
    </source>
</evidence>
<protein>
    <recommendedName>
        <fullName evidence="5">Ribosomal protein S18</fullName>
    </recommendedName>
</protein>
<evidence type="ECO:0000256" key="1">
    <source>
        <dbReference type="ARBA" id="ARBA00022980"/>
    </source>
</evidence>
<dbReference type="PANTHER" id="PTHR13479:SF66">
    <property type="entry name" value="LARGE RIBOSOMAL SUBUNIT PROTEIN ML66"/>
    <property type="match status" value="1"/>
</dbReference>
<accession>A0ABP1P959</accession>
<dbReference type="EMBL" id="CAXAJV020001300">
    <property type="protein sequence ID" value="CAL7949798.1"/>
    <property type="molecule type" value="Genomic_DNA"/>
</dbReference>
<evidence type="ECO:0000313" key="4">
    <source>
        <dbReference type="Proteomes" id="UP001642520"/>
    </source>
</evidence>
<keyword evidence="1" id="KW-0689">Ribosomal protein</keyword>
<evidence type="ECO:0000256" key="2">
    <source>
        <dbReference type="ARBA" id="ARBA00023274"/>
    </source>
</evidence>
<proteinExistence type="predicted"/>
<reference evidence="3 4" key="1">
    <citation type="submission" date="2024-08" db="EMBL/GenBank/DDBJ databases">
        <authorList>
            <person name="Will J Nash"/>
            <person name="Angela Man"/>
            <person name="Seanna McTaggart"/>
            <person name="Kendall Baker"/>
            <person name="Tom Barker"/>
            <person name="Leah Catchpole"/>
            <person name="Alex Durrant"/>
            <person name="Karim Gharbi"/>
            <person name="Naomi Irish"/>
            <person name="Gemy Kaithakottil"/>
            <person name="Debby Ku"/>
            <person name="Aaliyah Providence"/>
            <person name="Felix Shaw"/>
            <person name="David Swarbreck"/>
            <person name="Chris Watkins"/>
            <person name="Ann M. McCartney"/>
            <person name="Giulio Formenti"/>
            <person name="Alice Mouton"/>
            <person name="Noel Vella"/>
            <person name="Bjorn M von Reumont"/>
            <person name="Adriana Vella"/>
            <person name="Wilfried Haerty"/>
        </authorList>
    </citation>
    <scope>NUCLEOTIDE SEQUENCE [LARGE SCALE GENOMIC DNA]</scope>
</reference>
<dbReference type="Pfam" id="PF01084">
    <property type="entry name" value="Ribosomal_S18"/>
    <property type="match status" value="1"/>
</dbReference>